<keyword evidence="3" id="KW-1185">Reference proteome</keyword>
<evidence type="ECO:0000313" key="3">
    <source>
        <dbReference type="Proteomes" id="UP001596189"/>
    </source>
</evidence>
<protein>
    <submittedName>
        <fullName evidence="2">Dienelactone hydrolase family protein</fullName>
        <ecNumber evidence="2">3.1.-.-</ecNumber>
    </submittedName>
</protein>
<dbReference type="PANTHER" id="PTHR46623">
    <property type="entry name" value="CARBOXYMETHYLENEBUTENOLIDASE-RELATED"/>
    <property type="match status" value="1"/>
</dbReference>
<dbReference type="InterPro" id="IPR029058">
    <property type="entry name" value="AB_hydrolase_fold"/>
</dbReference>
<dbReference type="InterPro" id="IPR051049">
    <property type="entry name" value="Dienelactone_hydrolase-like"/>
</dbReference>
<accession>A0ABW1JEU1</accession>
<name>A0ABW1JEU1_9ACTN</name>
<dbReference type="EC" id="3.1.-.-" evidence="2"/>
<evidence type="ECO:0000259" key="1">
    <source>
        <dbReference type="Pfam" id="PF01738"/>
    </source>
</evidence>
<dbReference type="GO" id="GO:0016787">
    <property type="term" value="F:hydrolase activity"/>
    <property type="evidence" value="ECO:0007669"/>
    <property type="project" value="UniProtKB-KW"/>
</dbReference>
<keyword evidence="2" id="KW-0378">Hydrolase</keyword>
<proteinExistence type="predicted"/>
<dbReference type="Gene3D" id="3.40.50.1820">
    <property type="entry name" value="alpha/beta hydrolase"/>
    <property type="match status" value="1"/>
</dbReference>
<gene>
    <name evidence="2" type="ORF">ACFQDO_09950</name>
</gene>
<sequence>MRPQLQTVDYVSGSGDRLRGYAGSSDLPAAMAVVLFPDVMGIREHIHAQAARVLAAGFDVFIADMYGGGRAFTAADEAFASRDALLSEPQLLQDRAAAAVSTLSSIGRDPAMIAAAGYCFGGQVALELARSGAPLKAAVSFHGELLPLGSALSSPSISVLSYSGGADPFIPPEMVSTFRSEAEAAGCPWQIVVDGGVGHAFTDPGANAMGIPGVAYDRRADHLSFALMRELLADLVAQEAPGRAD</sequence>
<comment type="caution">
    <text evidence="2">The sequence shown here is derived from an EMBL/GenBank/DDBJ whole genome shotgun (WGS) entry which is preliminary data.</text>
</comment>
<dbReference type="EMBL" id="JBHSRD010000003">
    <property type="protein sequence ID" value="MFC6007450.1"/>
    <property type="molecule type" value="Genomic_DNA"/>
</dbReference>
<dbReference type="Pfam" id="PF01738">
    <property type="entry name" value="DLH"/>
    <property type="match status" value="1"/>
</dbReference>
<dbReference type="SUPFAM" id="SSF53474">
    <property type="entry name" value="alpha/beta-Hydrolases"/>
    <property type="match status" value="1"/>
</dbReference>
<feature type="domain" description="Dienelactone hydrolase" evidence="1">
    <location>
        <begin position="19"/>
        <end position="233"/>
    </location>
</feature>
<dbReference type="InterPro" id="IPR002925">
    <property type="entry name" value="Dienelactn_hydro"/>
</dbReference>
<dbReference type="RefSeq" id="WP_345716250.1">
    <property type="nucleotide sequence ID" value="NZ_BAABFP010000004.1"/>
</dbReference>
<dbReference type="PANTHER" id="PTHR46623:SF6">
    <property type="entry name" value="ALPHA_BETA-HYDROLASES SUPERFAMILY PROTEIN"/>
    <property type="match status" value="1"/>
</dbReference>
<organism evidence="2 3">
    <name type="scientific">Angustibacter luteus</name>
    <dbReference type="NCBI Taxonomy" id="658456"/>
    <lineage>
        <taxon>Bacteria</taxon>
        <taxon>Bacillati</taxon>
        <taxon>Actinomycetota</taxon>
        <taxon>Actinomycetes</taxon>
        <taxon>Kineosporiales</taxon>
        <taxon>Kineosporiaceae</taxon>
    </lineage>
</organism>
<reference evidence="3" key="1">
    <citation type="journal article" date="2019" name="Int. J. Syst. Evol. Microbiol.">
        <title>The Global Catalogue of Microorganisms (GCM) 10K type strain sequencing project: providing services to taxonomists for standard genome sequencing and annotation.</title>
        <authorList>
            <consortium name="The Broad Institute Genomics Platform"/>
            <consortium name="The Broad Institute Genome Sequencing Center for Infectious Disease"/>
            <person name="Wu L."/>
            <person name="Ma J."/>
        </authorList>
    </citation>
    <scope>NUCLEOTIDE SEQUENCE [LARGE SCALE GENOMIC DNA]</scope>
    <source>
        <strain evidence="3">KACC 14249</strain>
    </source>
</reference>
<dbReference type="Proteomes" id="UP001596189">
    <property type="component" value="Unassembled WGS sequence"/>
</dbReference>
<evidence type="ECO:0000313" key="2">
    <source>
        <dbReference type="EMBL" id="MFC6007450.1"/>
    </source>
</evidence>